<dbReference type="InterPro" id="IPR036259">
    <property type="entry name" value="MFS_trans_sf"/>
</dbReference>
<evidence type="ECO:0000256" key="2">
    <source>
        <dbReference type="ARBA" id="ARBA00022692"/>
    </source>
</evidence>
<sequence>MKVRRFFDSKSILKCLIGPAVCCLGMVALSCQREMIVGLLCLAFFLNGFAYSGFGVTHVDMSADFSGVIFGISNSLGSIAGILAPMIASFLTASGDTVENWNIVFY</sequence>
<dbReference type="GO" id="GO:0016020">
    <property type="term" value="C:membrane"/>
    <property type="evidence" value="ECO:0007669"/>
    <property type="project" value="UniProtKB-SubCell"/>
</dbReference>
<comment type="caution">
    <text evidence="6">The sequence shown here is derived from an EMBL/GenBank/DDBJ whole genome shotgun (WGS) entry which is preliminary data.</text>
</comment>
<evidence type="ECO:0000256" key="1">
    <source>
        <dbReference type="ARBA" id="ARBA00004141"/>
    </source>
</evidence>
<proteinExistence type="predicted"/>
<keyword evidence="4 5" id="KW-0472">Membrane</keyword>
<comment type="subcellular location">
    <subcellularLocation>
        <location evidence="1">Membrane</location>
        <topology evidence="1">Multi-pass membrane protein</topology>
    </subcellularLocation>
</comment>
<accession>A0AAV1ZF18</accession>
<evidence type="ECO:0000313" key="6">
    <source>
        <dbReference type="EMBL" id="CAL1268944.1"/>
    </source>
</evidence>
<name>A0AAV1ZF18_9ARAC</name>
<dbReference type="GO" id="GO:0022857">
    <property type="term" value="F:transmembrane transporter activity"/>
    <property type="evidence" value="ECO:0007669"/>
    <property type="project" value="TreeGrafter"/>
</dbReference>
<protein>
    <submittedName>
        <fullName evidence="6">Uncharacterized protein</fullName>
    </submittedName>
</protein>
<dbReference type="AlphaFoldDB" id="A0AAV1ZF18"/>
<keyword evidence="2 5" id="KW-0812">Transmembrane</keyword>
<dbReference type="PROSITE" id="PS51257">
    <property type="entry name" value="PROKAR_LIPOPROTEIN"/>
    <property type="match status" value="1"/>
</dbReference>
<dbReference type="InterPro" id="IPR050382">
    <property type="entry name" value="MFS_Na/Anion_cotransporter"/>
</dbReference>
<dbReference type="GO" id="GO:0006820">
    <property type="term" value="P:monoatomic anion transport"/>
    <property type="evidence" value="ECO:0007669"/>
    <property type="project" value="TreeGrafter"/>
</dbReference>
<organism evidence="6 7">
    <name type="scientific">Larinioides sclopetarius</name>
    <dbReference type="NCBI Taxonomy" id="280406"/>
    <lineage>
        <taxon>Eukaryota</taxon>
        <taxon>Metazoa</taxon>
        <taxon>Ecdysozoa</taxon>
        <taxon>Arthropoda</taxon>
        <taxon>Chelicerata</taxon>
        <taxon>Arachnida</taxon>
        <taxon>Araneae</taxon>
        <taxon>Araneomorphae</taxon>
        <taxon>Entelegynae</taxon>
        <taxon>Araneoidea</taxon>
        <taxon>Araneidae</taxon>
        <taxon>Larinioides</taxon>
    </lineage>
</organism>
<feature type="non-terminal residue" evidence="6">
    <location>
        <position position="106"/>
    </location>
</feature>
<dbReference type="PANTHER" id="PTHR11662">
    <property type="entry name" value="SOLUTE CARRIER FAMILY 17"/>
    <property type="match status" value="1"/>
</dbReference>
<keyword evidence="3 5" id="KW-1133">Transmembrane helix</keyword>
<dbReference type="PANTHER" id="PTHR11662:SF399">
    <property type="entry name" value="FI19708P1-RELATED"/>
    <property type="match status" value="1"/>
</dbReference>
<gene>
    <name evidence="6" type="ORF">LARSCL_LOCUS4467</name>
</gene>
<dbReference type="SUPFAM" id="SSF103473">
    <property type="entry name" value="MFS general substrate transporter"/>
    <property type="match status" value="1"/>
</dbReference>
<dbReference type="Proteomes" id="UP001497382">
    <property type="component" value="Unassembled WGS sequence"/>
</dbReference>
<reference evidence="6 7" key="1">
    <citation type="submission" date="2024-04" db="EMBL/GenBank/DDBJ databases">
        <authorList>
            <person name="Rising A."/>
            <person name="Reimegard J."/>
            <person name="Sonavane S."/>
            <person name="Akerstrom W."/>
            <person name="Nylinder S."/>
            <person name="Hedman E."/>
            <person name="Kallberg Y."/>
        </authorList>
    </citation>
    <scope>NUCLEOTIDE SEQUENCE [LARGE SCALE GENOMIC DNA]</scope>
</reference>
<evidence type="ECO:0000256" key="4">
    <source>
        <dbReference type="ARBA" id="ARBA00023136"/>
    </source>
</evidence>
<evidence type="ECO:0000313" key="7">
    <source>
        <dbReference type="Proteomes" id="UP001497382"/>
    </source>
</evidence>
<evidence type="ECO:0000256" key="3">
    <source>
        <dbReference type="ARBA" id="ARBA00022989"/>
    </source>
</evidence>
<dbReference type="Gene3D" id="1.20.1250.20">
    <property type="entry name" value="MFS general substrate transporter like domains"/>
    <property type="match status" value="1"/>
</dbReference>
<evidence type="ECO:0000256" key="5">
    <source>
        <dbReference type="SAM" id="Phobius"/>
    </source>
</evidence>
<feature type="transmembrane region" description="Helical" evidence="5">
    <location>
        <begin position="35"/>
        <end position="56"/>
    </location>
</feature>
<feature type="transmembrane region" description="Helical" evidence="5">
    <location>
        <begin position="68"/>
        <end position="91"/>
    </location>
</feature>
<keyword evidence="7" id="KW-1185">Reference proteome</keyword>
<dbReference type="EMBL" id="CAXIEN010000037">
    <property type="protein sequence ID" value="CAL1268944.1"/>
    <property type="molecule type" value="Genomic_DNA"/>
</dbReference>